<evidence type="ECO:0000313" key="3">
    <source>
        <dbReference type="Proteomes" id="UP000789405"/>
    </source>
</evidence>
<feature type="non-terminal residue" evidence="2">
    <location>
        <position position="1"/>
    </location>
</feature>
<name>A0A9N9JKJ3_9GLOM</name>
<organism evidence="2 3">
    <name type="scientific">Dentiscutata erythropus</name>
    <dbReference type="NCBI Taxonomy" id="1348616"/>
    <lineage>
        <taxon>Eukaryota</taxon>
        <taxon>Fungi</taxon>
        <taxon>Fungi incertae sedis</taxon>
        <taxon>Mucoromycota</taxon>
        <taxon>Glomeromycotina</taxon>
        <taxon>Glomeromycetes</taxon>
        <taxon>Diversisporales</taxon>
        <taxon>Gigasporaceae</taxon>
        <taxon>Dentiscutata</taxon>
    </lineage>
</organism>
<feature type="compositionally biased region" description="Pro residues" evidence="1">
    <location>
        <begin position="124"/>
        <end position="136"/>
    </location>
</feature>
<reference evidence="2" key="1">
    <citation type="submission" date="2021-06" db="EMBL/GenBank/DDBJ databases">
        <authorList>
            <person name="Kallberg Y."/>
            <person name="Tangrot J."/>
            <person name="Rosling A."/>
        </authorList>
    </citation>
    <scope>NUCLEOTIDE SEQUENCE</scope>
    <source>
        <strain evidence="2">MA453B</strain>
    </source>
</reference>
<evidence type="ECO:0000313" key="2">
    <source>
        <dbReference type="EMBL" id="CAG8786569.1"/>
    </source>
</evidence>
<sequence>VLKDTFSSTKLRLPNKPLEETSLPYPLASDVSMEDYNIFIEKIETNGYKFRYYNGTVYIVEMCKNDHEAVIDGLRGYFAAHRHTYTLSNAPIQIRGSPSHGSPAGDGSLILPDIAVFPHRTYVPRPPVPHPGPPPSDTSATLWRQGVPRQK</sequence>
<proteinExistence type="predicted"/>
<dbReference type="EMBL" id="CAJVPY010024360">
    <property type="protein sequence ID" value="CAG8786569.1"/>
    <property type="molecule type" value="Genomic_DNA"/>
</dbReference>
<dbReference type="OrthoDB" id="2440803at2759"/>
<comment type="caution">
    <text evidence="2">The sequence shown here is derived from an EMBL/GenBank/DDBJ whole genome shotgun (WGS) entry which is preliminary data.</text>
</comment>
<gene>
    <name evidence="2" type="ORF">DERYTH_LOCUS20530</name>
</gene>
<keyword evidence="3" id="KW-1185">Reference proteome</keyword>
<feature type="region of interest" description="Disordered" evidence="1">
    <location>
        <begin position="122"/>
        <end position="151"/>
    </location>
</feature>
<dbReference type="Proteomes" id="UP000789405">
    <property type="component" value="Unassembled WGS sequence"/>
</dbReference>
<accession>A0A9N9JKJ3</accession>
<protein>
    <submittedName>
        <fullName evidence="2">6106_t:CDS:1</fullName>
    </submittedName>
</protein>
<evidence type="ECO:0000256" key="1">
    <source>
        <dbReference type="SAM" id="MobiDB-lite"/>
    </source>
</evidence>
<dbReference type="AlphaFoldDB" id="A0A9N9JKJ3"/>
<feature type="non-terminal residue" evidence="2">
    <location>
        <position position="151"/>
    </location>
</feature>